<evidence type="ECO:0000313" key="8">
    <source>
        <dbReference type="EMBL" id="PTQ10295.1"/>
    </source>
</evidence>
<evidence type="ECO:0000256" key="4">
    <source>
        <dbReference type="ARBA" id="ARBA00022989"/>
    </source>
</evidence>
<sequence length="399" mass="42616">MGFREFVGLIAALMAITALGIDSMLPALPQMGSALGIASENQRQWIIAAYMLGLGSAQLAYGPLADRFGRKPVLIAGLSLFTLFSILAGFATNFETIVIARALQGIGAAAPRVLAVSVVRDCYSGRQMARVMSLSFIIFLAVPILAPSIGQIILFLAPWPYIFFFLATFGAMVVLWAALRMRETLHPEHRRPIAPAQVLAATRIVLGQRISLGYSLAVTCLFGALMGFINSVQQIFADVFHAERLFTLIFALAASFMGIASFVNARFVEHLGTRLLSHGALVGFVLVALLHGLCAMLGLETIWSFALLQCAQMFCFGLVTSNFSAMAMEPVGHVAGTASSVQGFMSTVGGALIGIVIGQKFDGTTVPVTMGFLLVGIAALLIVMLTEKGRLFRPHVQPA</sequence>
<keyword evidence="9" id="KW-1185">Reference proteome</keyword>
<dbReference type="PROSITE" id="PS50850">
    <property type="entry name" value="MFS"/>
    <property type="match status" value="1"/>
</dbReference>
<proteinExistence type="predicted"/>
<dbReference type="InterPro" id="IPR011701">
    <property type="entry name" value="MFS"/>
</dbReference>
<feature type="transmembrane region" description="Helical" evidence="6">
    <location>
        <begin position="131"/>
        <end position="155"/>
    </location>
</feature>
<evidence type="ECO:0000256" key="3">
    <source>
        <dbReference type="ARBA" id="ARBA00022692"/>
    </source>
</evidence>
<dbReference type="OrthoDB" id="9800416at2"/>
<dbReference type="AlphaFoldDB" id="A0A2T5FX31"/>
<comment type="caution">
    <text evidence="8">The sequence shown here is derived from an EMBL/GenBank/DDBJ whole genome shotgun (WGS) entry which is preliminary data.</text>
</comment>
<keyword evidence="5 6" id="KW-0472">Membrane</keyword>
<feature type="transmembrane region" description="Helical" evidence="6">
    <location>
        <begin position="161"/>
        <end position="179"/>
    </location>
</feature>
<dbReference type="Pfam" id="PF07690">
    <property type="entry name" value="MFS_1"/>
    <property type="match status" value="1"/>
</dbReference>
<feature type="transmembrane region" description="Helical" evidence="6">
    <location>
        <begin position="337"/>
        <end position="358"/>
    </location>
</feature>
<feature type="transmembrane region" description="Helical" evidence="6">
    <location>
        <begin position="212"/>
        <end position="233"/>
    </location>
</feature>
<gene>
    <name evidence="8" type="ORF">CLG96_12215</name>
</gene>
<feature type="transmembrane region" description="Helical" evidence="6">
    <location>
        <begin position="98"/>
        <end position="119"/>
    </location>
</feature>
<dbReference type="InterPro" id="IPR020846">
    <property type="entry name" value="MFS_dom"/>
</dbReference>
<dbReference type="Gene3D" id="1.20.1720.10">
    <property type="entry name" value="Multidrug resistance protein D"/>
    <property type="match status" value="1"/>
</dbReference>
<organism evidence="8 9">
    <name type="scientific">Sphingomonas oleivorans</name>
    <dbReference type="NCBI Taxonomy" id="1735121"/>
    <lineage>
        <taxon>Bacteria</taxon>
        <taxon>Pseudomonadati</taxon>
        <taxon>Pseudomonadota</taxon>
        <taxon>Alphaproteobacteria</taxon>
        <taxon>Sphingomonadales</taxon>
        <taxon>Sphingomonadaceae</taxon>
        <taxon>Sphingomonas</taxon>
    </lineage>
</organism>
<evidence type="ECO:0000313" key="9">
    <source>
        <dbReference type="Proteomes" id="UP000244162"/>
    </source>
</evidence>
<feature type="transmembrane region" description="Helical" evidence="6">
    <location>
        <begin position="364"/>
        <end position="385"/>
    </location>
</feature>
<dbReference type="Proteomes" id="UP000244162">
    <property type="component" value="Unassembled WGS sequence"/>
</dbReference>
<keyword evidence="2" id="KW-0813">Transport</keyword>
<accession>A0A2T5FX31</accession>
<feature type="transmembrane region" description="Helical" evidence="6">
    <location>
        <begin position="305"/>
        <end position="325"/>
    </location>
</feature>
<dbReference type="InterPro" id="IPR036259">
    <property type="entry name" value="MFS_trans_sf"/>
</dbReference>
<evidence type="ECO:0000259" key="7">
    <source>
        <dbReference type="PROSITE" id="PS50850"/>
    </source>
</evidence>
<feature type="transmembrane region" description="Helical" evidence="6">
    <location>
        <begin position="275"/>
        <end position="299"/>
    </location>
</feature>
<feature type="transmembrane region" description="Helical" evidence="6">
    <location>
        <begin position="245"/>
        <end position="263"/>
    </location>
</feature>
<feature type="transmembrane region" description="Helical" evidence="6">
    <location>
        <begin position="73"/>
        <end position="92"/>
    </location>
</feature>
<evidence type="ECO:0000256" key="5">
    <source>
        <dbReference type="ARBA" id="ARBA00023136"/>
    </source>
</evidence>
<dbReference type="SUPFAM" id="SSF103473">
    <property type="entry name" value="MFS general substrate transporter"/>
    <property type="match status" value="1"/>
</dbReference>
<feature type="transmembrane region" description="Helical" evidence="6">
    <location>
        <begin position="44"/>
        <end position="61"/>
    </location>
</feature>
<feature type="domain" description="Major facilitator superfamily (MFS) profile" evidence="7">
    <location>
        <begin position="6"/>
        <end position="390"/>
    </location>
</feature>
<dbReference type="PANTHER" id="PTHR42718:SF9">
    <property type="entry name" value="MAJOR FACILITATOR SUPERFAMILY MULTIDRUG TRANSPORTER MFSC"/>
    <property type="match status" value="1"/>
</dbReference>
<dbReference type="EMBL" id="NWBU01000010">
    <property type="protein sequence ID" value="PTQ10295.1"/>
    <property type="molecule type" value="Genomic_DNA"/>
</dbReference>
<dbReference type="PANTHER" id="PTHR42718">
    <property type="entry name" value="MAJOR FACILITATOR SUPERFAMILY MULTIDRUG TRANSPORTER MFSC"/>
    <property type="match status" value="1"/>
</dbReference>
<dbReference type="CDD" id="cd17320">
    <property type="entry name" value="MFS_MdfA_MDR_like"/>
    <property type="match status" value="1"/>
</dbReference>
<evidence type="ECO:0000256" key="1">
    <source>
        <dbReference type="ARBA" id="ARBA00004141"/>
    </source>
</evidence>
<evidence type="ECO:0000256" key="2">
    <source>
        <dbReference type="ARBA" id="ARBA00022448"/>
    </source>
</evidence>
<dbReference type="GO" id="GO:0016020">
    <property type="term" value="C:membrane"/>
    <property type="evidence" value="ECO:0007669"/>
    <property type="project" value="UniProtKB-SubCell"/>
</dbReference>
<reference evidence="8 9" key="1">
    <citation type="submission" date="2017-09" db="EMBL/GenBank/DDBJ databases">
        <title>Sphingomonas panjinensis sp.nov., isolated from oil-contaminated soil.</title>
        <authorList>
            <person name="Wang L."/>
            <person name="Chen L."/>
        </authorList>
    </citation>
    <scope>NUCLEOTIDE SEQUENCE [LARGE SCALE GENOMIC DNA]</scope>
    <source>
        <strain evidence="8 9">FW-11</strain>
    </source>
</reference>
<dbReference type="GO" id="GO:0022857">
    <property type="term" value="F:transmembrane transporter activity"/>
    <property type="evidence" value="ECO:0007669"/>
    <property type="project" value="InterPro"/>
</dbReference>
<evidence type="ECO:0000256" key="6">
    <source>
        <dbReference type="SAM" id="Phobius"/>
    </source>
</evidence>
<keyword evidence="4 6" id="KW-1133">Transmembrane helix</keyword>
<protein>
    <submittedName>
        <fullName evidence="8">MFS transporter</fullName>
    </submittedName>
</protein>
<name>A0A2T5FX31_9SPHN</name>
<keyword evidence="3 6" id="KW-0812">Transmembrane</keyword>
<comment type="subcellular location">
    <subcellularLocation>
        <location evidence="1">Membrane</location>
        <topology evidence="1">Multi-pass membrane protein</topology>
    </subcellularLocation>
</comment>